<reference evidence="5" key="1">
    <citation type="journal article" date="2016" name="Front. Microbiol.">
        <title>Genome Sequence of the Piezophilic, Mesophilic Sulfate-Reducing Bacterium Desulfovibrio indicus J2T.</title>
        <authorList>
            <person name="Cao J."/>
            <person name="Maignien L."/>
            <person name="Shao Z."/>
            <person name="Alain K."/>
            <person name="Jebbar M."/>
        </authorList>
    </citation>
    <scope>NUCLEOTIDE SEQUENCE</scope>
    <source>
        <strain evidence="5">JCM 32048</strain>
    </source>
</reference>
<proteinExistence type="predicted"/>
<sequence length="320" mass="34281">MPNAPVVAILAYDGLCTFEFGCAVEIFGRSRPEMGPDWYRCATVAAEGGPLRGLGGVRVEADGGLELLADASTVVVPGWRGPSAEVPPPLLQALVAAHERGVRLVGICAGAFVLAAAGTLRGRRATTHWFHVKRLAEISPDTEVVDDVLYVDEGLVLTSAGSAAGLDLCLHVVRKDFGAKAANQVARRLVMAAHREGGQAQFIERPVPIRPGARLGTFLDSVRLRISEDWTIERMADEVGVSVTELHRHVRATTGLSPGAWLIAARVRHARDLLEATHLSIEAVARASGFGEAVNLRKHFGRAVGLSPRAYRLRFDATAR</sequence>
<dbReference type="GO" id="GO:0043565">
    <property type="term" value="F:sequence-specific DNA binding"/>
    <property type="evidence" value="ECO:0007669"/>
    <property type="project" value="InterPro"/>
</dbReference>
<protein>
    <submittedName>
        <fullName evidence="5">HTH-type transcriptional regulator CdhR</fullName>
    </submittedName>
</protein>
<dbReference type="InterPro" id="IPR052158">
    <property type="entry name" value="INH-QAR"/>
</dbReference>
<evidence type="ECO:0000313" key="5">
    <source>
        <dbReference type="EMBL" id="GJD64149.1"/>
    </source>
</evidence>
<keyword evidence="3" id="KW-0804">Transcription</keyword>
<dbReference type="InterPro" id="IPR029062">
    <property type="entry name" value="Class_I_gatase-like"/>
</dbReference>
<evidence type="ECO:0000259" key="4">
    <source>
        <dbReference type="PROSITE" id="PS01124"/>
    </source>
</evidence>
<keyword evidence="2" id="KW-0238">DNA-binding</keyword>
<reference evidence="5" key="2">
    <citation type="submission" date="2021-08" db="EMBL/GenBank/DDBJ databases">
        <authorList>
            <person name="Tani A."/>
            <person name="Ola A."/>
            <person name="Ogura Y."/>
            <person name="Katsura K."/>
            <person name="Hayashi T."/>
        </authorList>
    </citation>
    <scope>NUCLEOTIDE SEQUENCE</scope>
    <source>
        <strain evidence="5">JCM 32048</strain>
    </source>
</reference>
<dbReference type="Gene3D" id="1.10.10.60">
    <property type="entry name" value="Homeodomain-like"/>
    <property type="match status" value="2"/>
</dbReference>
<keyword evidence="1" id="KW-0805">Transcription regulation</keyword>
<dbReference type="GO" id="GO:0003700">
    <property type="term" value="F:DNA-binding transcription factor activity"/>
    <property type="evidence" value="ECO:0007669"/>
    <property type="project" value="InterPro"/>
</dbReference>
<dbReference type="InterPro" id="IPR009057">
    <property type="entry name" value="Homeodomain-like_sf"/>
</dbReference>
<gene>
    <name evidence="5" type="primary">cdhR_4</name>
    <name evidence="5" type="ORF">MPEAHAMD_4325</name>
</gene>
<dbReference type="SMART" id="SM00342">
    <property type="entry name" value="HTH_ARAC"/>
    <property type="match status" value="1"/>
</dbReference>
<dbReference type="Pfam" id="PF12833">
    <property type="entry name" value="HTH_18"/>
    <property type="match status" value="1"/>
</dbReference>
<organism evidence="5 6">
    <name type="scientific">Methylobacterium frigidaeris</name>
    <dbReference type="NCBI Taxonomy" id="2038277"/>
    <lineage>
        <taxon>Bacteria</taxon>
        <taxon>Pseudomonadati</taxon>
        <taxon>Pseudomonadota</taxon>
        <taxon>Alphaproteobacteria</taxon>
        <taxon>Hyphomicrobiales</taxon>
        <taxon>Methylobacteriaceae</taxon>
        <taxon>Methylobacterium</taxon>
    </lineage>
</organism>
<accession>A0AA37M6L5</accession>
<evidence type="ECO:0000256" key="3">
    <source>
        <dbReference type="ARBA" id="ARBA00023163"/>
    </source>
</evidence>
<dbReference type="Proteomes" id="UP001055286">
    <property type="component" value="Unassembled WGS sequence"/>
</dbReference>
<dbReference type="RefSeq" id="WP_238192383.1">
    <property type="nucleotide sequence ID" value="NZ_BPQJ01000022.1"/>
</dbReference>
<dbReference type="PANTHER" id="PTHR43130">
    <property type="entry name" value="ARAC-FAMILY TRANSCRIPTIONAL REGULATOR"/>
    <property type="match status" value="1"/>
</dbReference>
<dbReference type="PROSITE" id="PS01124">
    <property type="entry name" value="HTH_ARAC_FAMILY_2"/>
    <property type="match status" value="1"/>
</dbReference>
<comment type="caution">
    <text evidence="5">The sequence shown here is derived from an EMBL/GenBank/DDBJ whole genome shotgun (WGS) entry which is preliminary data.</text>
</comment>
<dbReference type="EMBL" id="BPQJ01000022">
    <property type="protein sequence ID" value="GJD64149.1"/>
    <property type="molecule type" value="Genomic_DNA"/>
</dbReference>
<evidence type="ECO:0000256" key="2">
    <source>
        <dbReference type="ARBA" id="ARBA00023125"/>
    </source>
</evidence>
<feature type="domain" description="HTH araC/xylS-type" evidence="4">
    <location>
        <begin position="216"/>
        <end position="314"/>
    </location>
</feature>
<keyword evidence="6" id="KW-1185">Reference proteome</keyword>
<dbReference type="PANTHER" id="PTHR43130:SF3">
    <property type="entry name" value="HTH-TYPE TRANSCRIPTIONAL REGULATOR RV1931C"/>
    <property type="match status" value="1"/>
</dbReference>
<dbReference type="AlphaFoldDB" id="A0AA37M6L5"/>
<dbReference type="InterPro" id="IPR018060">
    <property type="entry name" value="HTH_AraC"/>
</dbReference>
<dbReference type="NCBIfam" id="NF006902">
    <property type="entry name" value="PRK09393.1"/>
    <property type="match status" value="1"/>
</dbReference>
<dbReference type="Pfam" id="PF01965">
    <property type="entry name" value="DJ-1_PfpI"/>
    <property type="match status" value="1"/>
</dbReference>
<dbReference type="InterPro" id="IPR018062">
    <property type="entry name" value="HTH_AraC-typ_CS"/>
</dbReference>
<dbReference type="Gene3D" id="3.40.50.880">
    <property type="match status" value="1"/>
</dbReference>
<evidence type="ECO:0000256" key="1">
    <source>
        <dbReference type="ARBA" id="ARBA00023015"/>
    </source>
</evidence>
<dbReference type="CDD" id="cd03137">
    <property type="entry name" value="GATase1_AraC_1"/>
    <property type="match status" value="1"/>
</dbReference>
<evidence type="ECO:0000313" key="6">
    <source>
        <dbReference type="Proteomes" id="UP001055286"/>
    </source>
</evidence>
<dbReference type="PROSITE" id="PS00041">
    <property type="entry name" value="HTH_ARAC_FAMILY_1"/>
    <property type="match status" value="1"/>
</dbReference>
<dbReference type="SUPFAM" id="SSF46689">
    <property type="entry name" value="Homeodomain-like"/>
    <property type="match status" value="1"/>
</dbReference>
<name>A0AA37M6L5_9HYPH</name>
<dbReference type="SUPFAM" id="SSF52317">
    <property type="entry name" value="Class I glutamine amidotransferase-like"/>
    <property type="match status" value="1"/>
</dbReference>
<dbReference type="InterPro" id="IPR002818">
    <property type="entry name" value="DJ-1/PfpI"/>
</dbReference>